<feature type="compositionally biased region" description="Basic and acidic residues" evidence="1">
    <location>
        <begin position="282"/>
        <end position="294"/>
    </location>
</feature>
<reference evidence="2 3" key="1">
    <citation type="journal article" date="2019" name="Commun. Biol.">
        <title>The bagworm genome reveals a unique fibroin gene that provides high tensile strength.</title>
        <authorList>
            <person name="Kono N."/>
            <person name="Nakamura H."/>
            <person name="Ohtoshi R."/>
            <person name="Tomita M."/>
            <person name="Numata K."/>
            <person name="Arakawa K."/>
        </authorList>
    </citation>
    <scope>NUCLEOTIDE SEQUENCE [LARGE SCALE GENOMIC DNA]</scope>
</reference>
<evidence type="ECO:0000313" key="2">
    <source>
        <dbReference type="EMBL" id="GBP81396.1"/>
    </source>
</evidence>
<keyword evidence="3" id="KW-1185">Reference proteome</keyword>
<sequence>MLSVSRGLIQALQFLYKGSDDQVILAPSACALKEIVNKINHSVKKSKSKAMVFERGESTTECDILIEGEKVEQVWVWQKKNESRVNAVEMQSLRSMCRVSRKDRRRNSDVRQRCGLKEDVMTRVERARGYHLRSDSNLTPIADKVETRTGGPGRAQPLGFGARSNLLGITTDGVRSPVIATPAPFNPRLSAGRRRSCLPRPPIITVLLLIEPGIAAELLRFRVCQSCAPSRPYGVALCSVFFVELDYVRTSEFMSTFTDRGTKSNEDESDSHKAMAHLKFTPRSECDDGPRDVA</sequence>
<dbReference type="AlphaFoldDB" id="A0A4C1YYJ5"/>
<dbReference type="Proteomes" id="UP000299102">
    <property type="component" value="Unassembled WGS sequence"/>
</dbReference>
<organism evidence="2 3">
    <name type="scientific">Eumeta variegata</name>
    <name type="common">Bagworm moth</name>
    <name type="synonym">Eumeta japonica</name>
    <dbReference type="NCBI Taxonomy" id="151549"/>
    <lineage>
        <taxon>Eukaryota</taxon>
        <taxon>Metazoa</taxon>
        <taxon>Ecdysozoa</taxon>
        <taxon>Arthropoda</taxon>
        <taxon>Hexapoda</taxon>
        <taxon>Insecta</taxon>
        <taxon>Pterygota</taxon>
        <taxon>Neoptera</taxon>
        <taxon>Endopterygota</taxon>
        <taxon>Lepidoptera</taxon>
        <taxon>Glossata</taxon>
        <taxon>Ditrysia</taxon>
        <taxon>Tineoidea</taxon>
        <taxon>Psychidae</taxon>
        <taxon>Oiketicinae</taxon>
        <taxon>Eumeta</taxon>
    </lineage>
</organism>
<comment type="caution">
    <text evidence="2">The sequence shown here is derived from an EMBL/GenBank/DDBJ whole genome shotgun (WGS) entry which is preliminary data.</text>
</comment>
<name>A0A4C1YYJ5_EUMVA</name>
<dbReference type="EMBL" id="BGZK01001509">
    <property type="protein sequence ID" value="GBP81396.1"/>
    <property type="molecule type" value="Genomic_DNA"/>
</dbReference>
<evidence type="ECO:0000313" key="3">
    <source>
        <dbReference type="Proteomes" id="UP000299102"/>
    </source>
</evidence>
<evidence type="ECO:0000256" key="1">
    <source>
        <dbReference type="SAM" id="MobiDB-lite"/>
    </source>
</evidence>
<gene>
    <name evidence="2" type="ORF">EVAR_52658_1</name>
</gene>
<feature type="compositionally biased region" description="Basic and acidic residues" evidence="1">
    <location>
        <begin position="260"/>
        <end position="273"/>
    </location>
</feature>
<protein>
    <submittedName>
        <fullName evidence="2">Uncharacterized protein</fullName>
    </submittedName>
</protein>
<proteinExistence type="predicted"/>
<accession>A0A4C1YYJ5</accession>
<feature type="region of interest" description="Disordered" evidence="1">
    <location>
        <begin position="258"/>
        <end position="294"/>
    </location>
</feature>
<dbReference type="OrthoDB" id="425681at2759"/>